<feature type="domain" description="Autophagy-related protein 16" evidence="7">
    <location>
        <begin position="20"/>
        <end position="195"/>
    </location>
</feature>
<dbReference type="GO" id="GO:0000045">
    <property type="term" value="P:autophagosome assembly"/>
    <property type="evidence" value="ECO:0007669"/>
    <property type="project" value="InterPro"/>
</dbReference>
<dbReference type="PANTHER" id="PTHR19878:SF8">
    <property type="entry name" value="AUTOPHAGY-RELATED 16, ISOFORM F"/>
    <property type="match status" value="1"/>
</dbReference>
<reference evidence="8 9" key="1">
    <citation type="submission" date="2021-06" db="EMBL/GenBank/DDBJ databases">
        <title>Caerostris darwini draft genome.</title>
        <authorList>
            <person name="Kono N."/>
            <person name="Arakawa K."/>
        </authorList>
    </citation>
    <scope>NUCLEOTIDE SEQUENCE [LARGE SCALE GENOMIC DNA]</scope>
</reference>
<dbReference type="Pfam" id="PF00400">
    <property type="entry name" value="WD40"/>
    <property type="match status" value="5"/>
</dbReference>
<evidence type="ECO:0000256" key="2">
    <source>
        <dbReference type="ARBA" id="ARBA00022574"/>
    </source>
</evidence>
<dbReference type="GO" id="GO:0043495">
    <property type="term" value="F:protein-membrane adaptor activity"/>
    <property type="evidence" value="ECO:0007669"/>
    <property type="project" value="TreeGrafter"/>
</dbReference>
<sequence>MNLPENSPKVMENSYKQTVLQLLKARNSKEQDSFEGPIKYANKLYEKLDYLQKTNAQKNFHAFVSEQNSSNVPDQSGDSVLKASFDSLQKTLGESQAKNSKLIEQVFDLKEELESKNSLVAKQSAELEKSQSELKTTQDLCKSLKLDLTYVKNELQRMSDELNVLNISYSVIENQRNKLEIENKEFKSQLMKYNEEREGLLRMESLKNFLEVENKKLHSQIAMLMEVKEHSSSIEDEKNDLEIENSKLKSQIAVLREARELSLKSGSSESICSIDGSNTRKVSRTVKTEASSNTTTASSAKASHTHSEVPFPDKKKFSFVAHDSEVNAVMWYPDPSYLLTAGSDRRLKLWEICESDVKLLTSARDCNSSILSIDIDCKASSVLCASSDFSCRLWDISDFKLGHTLTGHSGKVMSAKFVKESDNIITGSLDKTVKLWVKNKTLCTQTFSTQSPVHDVASRDSNTIISGHLDRKIRFWDIRTKTCTNMIETSGALTSLDVSKNLLLASEHHGKLKLYDLRTLKELMSFCGTNFKIACSWTRARFSSNRKYCCCGSENGSVFIWNCVTGALERELKGHDSSVISCNWSVCNSYLATCDSNRKCVVWCKQK</sequence>
<dbReference type="InterPro" id="IPR019775">
    <property type="entry name" value="WD40_repeat_CS"/>
</dbReference>
<dbReference type="PROSITE" id="PS50082">
    <property type="entry name" value="WD_REPEATS_2"/>
    <property type="match status" value="3"/>
</dbReference>
<feature type="compositionally biased region" description="Low complexity" evidence="6">
    <location>
        <begin position="288"/>
        <end position="302"/>
    </location>
</feature>
<protein>
    <submittedName>
        <fullName evidence="8">Autophagy-related protein 16-1</fullName>
    </submittedName>
</protein>
<organism evidence="8 9">
    <name type="scientific">Caerostris darwini</name>
    <dbReference type="NCBI Taxonomy" id="1538125"/>
    <lineage>
        <taxon>Eukaryota</taxon>
        <taxon>Metazoa</taxon>
        <taxon>Ecdysozoa</taxon>
        <taxon>Arthropoda</taxon>
        <taxon>Chelicerata</taxon>
        <taxon>Arachnida</taxon>
        <taxon>Araneae</taxon>
        <taxon>Araneomorphae</taxon>
        <taxon>Entelegynae</taxon>
        <taxon>Araneoidea</taxon>
        <taxon>Araneidae</taxon>
        <taxon>Caerostris</taxon>
    </lineage>
</organism>
<keyword evidence="5" id="KW-0175">Coiled coil</keyword>
<dbReference type="SMART" id="SM00320">
    <property type="entry name" value="WD40"/>
    <property type="match status" value="7"/>
</dbReference>
<dbReference type="InterPro" id="IPR036322">
    <property type="entry name" value="WD40_repeat_dom_sf"/>
</dbReference>
<comment type="similarity">
    <text evidence="1">Belongs to the WD repeat ATG16 family.</text>
</comment>
<dbReference type="CDD" id="cd00200">
    <property type="entry name" value="WD40"/>
    <property type="match status" value="1"/>
</dbReference>
<keyword evidence="9" id="KW-1185">Reference proteome</keyword>
<gene>
    <name evidence="8" type="primary">ATG16L1</name>
    <name evidence="8" type="ORF">CDAR_121731</name>
</gene>
<evidence type="ECO:0000256" key="5">
    <source>
        <dbReference type="SAM" id="Coils"/>
    </source>
</evidence>
<feature type="repeat" description="WD" evidence="4">
    <location>
        <begin position="405"/>
        <end position="436"/>
    </location>
</feature>
<name>A0AAV4P7Z1_9ARAC</name>
<dbReference type="InterPro" id="IPR015943">
    <property type="entry name" value="WD40/YVTN_repeat-like_dom_sf"/>
</dbReference>
<dbReference type="InterPro" id="IPR020472">
    <property type="entry name" value="WD40_PAC1"/>
</dbReference>
<dbReference type="InterPro" id="IPR013923">
    <property type="entry name" value="Autophagy-rel_prot_16_dom"/>
</dbReference>
<dbReference type="PRINTS" id="PR00320">
    <property type="entry name" value="GPROTEINBRPT"/>
</dbReference>
<evidence type="ECO:0000256" key="3">
    <source>
        <dbReference type="ARBA" id="ARBA00022737"/>
    </source>
</evidence>
<evidence type="ECO:0000313" key="9">
    <source>
        <dbReference type="Proteomes" id="UP001054837"/>
    </source>
</evidence>
<dbReference type="Pfam" id="PF08614">
    <property type="entry name" value="ATG16"/>
    <property type="match status" value="1"/>
</dbReference>
<evidence type="ECO:0000256" key="6">
    <source>
        <dbReference type="SAM" id="MobiDB-lite"/>
    </source>
</evidence>
<comment type="caution">
    <text evidence="8">The sequence shown here is derived from an EMBL/GenBank/DDBJ whole genome shotgun (WGS) entry which is preliminary data.</text>
</comment>
<evidence type="ECO:0000256" key="1">
    <source>
        <dbReference type="ARBA" id="ARBA00009271"/>
    </source>
</evidence>
<evidence type="ECO:0000259" key="7">
    <source>
        <dbReference type="Pfam" id="PF08614"/>
    </source>
</evidence>
<feature type="repeat" description="WD" evidence="4">
    <location>
        <begin position="458"/>
        <end position="486"/>
    </location>
</feature>
<dbReference type="EMBL" id="BPLQ01002498">
    <property type="protein sequence ID" value="GIX93527.1"/>
    <property type="molecule type" value="Genomic_DNA"/>
</dbReference>
<dbReference type="PROSITE" id="PS00678">
    <property type="entry name" value="WD_REPEATS_1"/>
    <property type="match status" value="1"/>
</dbReference>
<dbReference type="AlphaFoldDB" id="A0AAV4P7Z1"/>
<dbReference type="GO" id="GO:0034274">
    <property type="term" value="C:Atg12-Atg5-Atg16 complex"/>
    <property type="evidence" value="ECO:0007669"/>
    <property type="project" value="TreeGrafter"/>
</dbReference>
<accession>A0AAV4P7Z1</accession>
<dbReference type="PROSITE" id="PS50294">
    <property type="entry name" value="WD_REPEATS_REGION"/>
    <property type="match status" value="2"/>
</dbReference>
<proteinExistence type="inferred from homology"/>
<dbReference type="PANTHER" id="PTHR19878">
    <property type="entry name" value="AUTOPHAGY PROTEIN 16-LIKE"/>
    <property type="match status" value="1"/>
</dbReference>
<dbReference type="GO" id="GO:0000421">
    <property type="term" value="C:autophagosome membrane"/>
    <property type="evidence" value="ECO:0007669"/>
    <property type="project" value="TreeGrafter"/>
</dbReference>
<evidence type="ECO:0000313" key="8">
    <source>
        <dbReference type="EMBL" id="GIX93527.1"/>
    </source>
</evidence>
<dbReference type="GO" id="GO:0034045">
    <property type="term" value="C:phagophore assembly site membrane"/>
    <property type="evidence" value="ECO:0007669"/>
    <property type="project" value="TreeGrafter"/>
</dbReference>
<dbReference type="SUPFAM" id="SSF50978">
    <property type="entry name" value="WD40 repeat-like"/>
    <property type="match status" value="1"/>
</dbReference>
<feature type="coiled-coil region" evidence="5">
    <location>
        <begin position="110"/>
        <end position="258"/>
    </location>
</feature>
<feature type="region of interest" description="Disordered" evidence="6">
    <location>
        <begin position="283"/>
        <end position="309"/>
    </location>
</feature>
<keyword evidence="3" id="KW-0677">Repeat</keyword>
<dbReference type="Gene3D" id="2.130.10.10">
    <property type="entry name" value="YVTN repeat-like/Quinoprotein amine dehydrogenase"/>
    <property type="match status" value="3"/>
</dbReference>
<dbReference type="InterPro" id="IPR001680">
    <property type="entry name" value="WD40_rpt"/>
</dbReference>
<keyword evidence="2 4" id="KW-0853">WD repeat</keyword>
<feature type="repeat" description="WD" evidence="4">
    <location>
        <begin position="319"/>
        <end position="352"/>
    </location>
</feature>
<evidence type="ECO:0000256" key="4">
    <source>
        <dbReference type="PROSITE-ProRule" id="PRU00221"/>
    </source>
</evidence>
<dbReference type="InterPro" id="IPR045160">
    <property type="entry name" value="ATG16"/>
</dbReference>
<dbReference type="Proteomes" id="UP001054837">
    <property type="component" value="Unassembled WGS sequence"/>
</dbReference>